<evidence type="ECO:0000313" key="2">
    <source>
        <dbReference type="Proteomes" id="UP000011185"/>
    </source>
</evidence>
<evidence type="ECO:0000313" key="1">
    <source>
        <dbReference type="EMBL" id="ELQ75400.1"/>
    </source>
</evidence>
<protein>
    <submittedName>
        <fullName evidence="1">Putative LRR containing protein</fullName>
    </submittedName>
</protein>
<accession>L7JVR9</accession>
<organism evidence="1 2">
    <name type="scientific">Trachipleistophora hominis</name>
    <name type="common">Microsporidian parasite</name>
    <dbReference type="NCBI Taxonomy" id="72359"/>
    <lineage>
        <taxon>Eukaryota</taxon>
        <taxon>Fungi</taxon>
        <taxon>Fungi incertae sedis</taxon>
        <taxon>Microsporidia</taxon>
        <taxon>Pleistophoridae</taxon>
        <taxon>Trachipleistophora</taxon>
    </lineage>
</organism>
<dbReference type="HOGENOM" id="CLU_1826643_0_0_1"/>
<gene>
    <name evidence="1" type="ORF">THOM_1642</name>
</gene>
<dbReference type="Proteomes" id="UP000011185">
    <property type="component" value="Unassembled WGS sequence"/>
</dbReference>
<keyword evidence="2" id="KW-1185">Reference proteome</keyword>
<dbReference type="EMBL" id="JH993965">
    <property type="protein sequence ID" value="ELQ75400.1"/>
    <property type="molecule type" value="Genomic_DNA"/>
</dbReference>
<sequence>MLVSCYIIINLGIVVMEDVDLKEKNTKNINRLDLRLYGLCIMGRNQFRPFFKKINVLNVMPLVKVNDKEIQVRRRIKRLITVKINSRTRKEVCKDYLLEEYFDHLLNLLSQYIDFGSVEEIKILDQDTEKLVDPRYYSPNR</sequence>
<name>L7JVR9_TRAHO</name>
<dbReference type="VEuPathDB" id="MicrosporidiaDB:THOM_1642"/>
<reference evidence="1 2" key="1">
    <citation type="journal article" date="2012" name="PLoS Pathog.">
        <title>The genome of the obligate intracellular parasite Trachipleistophora hominis: new insights into microsporidian genome dynamics and reductive evolution.</title>
        <authorList>
            <person name="Heinz E."/>
            <person name="Williams T.A."/>
            <person name="Nakjang S."/>
            <person name="Noel C.J."/>
            <person name="Swan D.C."/>
            <person name="Goldberg A.V."/>
            <person name="Harris S.R."/>
            <person name="Weinmaier T."/>
            <person name="Markert S."/>
            <person name="Becher D."/>
            <person name="Bernhardt J."/>
            <person name="Dagan T."/>
            <person name="Hacker C."/>
            <person name="Lucocq J.M."/>
            <person name="Schweder T."/>
            <person name="Rattei T."/>
            <person name="Hall N."/>
            <person name="Hirt R.P."/>
            <person name="Embley T.M."/>
        </authorList>
    </citation>
    <scope>NUCLEOTIDE SEQUENCE [LARGE SCALE GENOMIC DNA]</scope>
</reference>
<dbReference type="AlphaFoldDB" id="L7JVR9"/>
<dbReference type="InParanoid" id="L7JVR9"/>
<proteinExistence type="predicted"/>